<reference evidence="2 3" key="1">
    <citation type="submission" date="2020-07" db="EMBL/GenBank/DDBJ databases">
        <authorList>
            <person name="Li Y."/>
            <person name="Altan E."/>
            <person name="Reyes G."/>
            <person name="Delwart E."/>
        </authorList>
    </citation>
    <scope>NUCLEOTIDE SEQUENCE [LARGE SCALE GENOMIC DNA]</scope>
    <source>
        <strain evidence="2">BatDV/JR</strain>
    </source>
</reference>
<feature type="compositionally biased region" description="Polar residues" evidence="1">
    <location>
        <begin position="137"/>
        <end position="151"/>
    </location>
</feature>
<dbReference type="Pfam" id="PF02336">
    <property type="entry name" value="Denso_VP4"/>
    <property type="match status" value="1"/>
</dbReference>
<evidence type="ECO:0000256" key="1">
    <source>
        <dbReference type="SAM" id="MobiDB-lite"/>
    </source>
</evidence>
<sequence>MSLPFKPPPFERSNWAGMNEGQRRYAMKQYNLALSRRGASSPILRSDHAQSGDAADFINMFDLDFLGTPSSSQDNHSSQQSLPNTEENQAATNLLRELNERGMSGQVSSSGTSIEAVSGKRGGDPVSGAPAKKTKPAQHSGSQLPGTSGNTDGMVGGRGDVPEGSVAIQNISRGLKSFNHTFTFQKRWKFLTFGVADQIISDTSETNVPYDRWALTTSLASIPWEYAFFYISPAEWVRLRQFQGVFAKHAHIKISQYNPRVAFQTADTTSTTATLNQNKFTRYGVGLRQNAALTCSDRDYEFSTAKPMQPTGFAPTTHASRREKLKNCMYGVYSQNIDAMNSNIPAYATGQELGLSDYLTVYAPKSQDVGFVPYDQFCHELNSMDLIGQCMLEQDYSFEYAPLMPKWPAVMVQNMQDTNEREVILPEGTKVTGLTTRTLSAAGNATLPTFQIDNNVQFLQSASSLIDTNVNDSTFTNEEIMYFKFPMEQNGAYHELNRKPTDYAHQQSVHVGIRPVPKLSTNANLTQADDWLDTQIYWTIEAELHVEANDPFTYIRGGPKINPAQMQICETVTAGTVTTPRIMSNDFSYTYGRRRLVENNVDP</sequence>
<dbReference type="InterPro" id="IPR003433">
    <property type="entry name" value="Capsid_VP4_densovirus"/>
</dbReference>
<organism evidence="2 3">
    <name type="scientific">Bat-associated densovirus 3</name>
    <dbReference type="NCBI Taxonomy" id="3070187"/>
    <lineage>
        <taxon>Viruses</taxon>
        <taxon>Monodnaviria</taxon>
        <taxon>Shotokuvirae</taxon>
        <taxon>Cossaviricota</taxon>
        <taxon>Quintoviricetes</taxon>
        <taxon>Piccovirales</taxon>
        <taxon>Parvoviridae</taxon>
        <taxon>Densovirinae</taxon>
        <taxon>Blattambidensovirus</taxon>
        <taxon>Blattambidensovirus incertum4</taxon>
    </lineage>
</organism>
<proteinExistence type="predicted"/>
<dbReference type="Proteomes" id="UP001162110">
    <property type="component" value="Segment"/>
</dbReference>
<dbReference type="GO" id="GO:0005198">
    <property type="term" value="F:structural molecule activity"/>
    <property type="evidence" value="ECO:0007669"/>
    <property type="project" value="InterPro"/>
</dbReference>
<dbReference type="EMBL" id="MT734807">
    <property type="protein sequence ID" value="QOR29558.1"/>
    <property type="molecule type" value="Genomic_DNA"/>
</dbReference>
<protein>
    <submittedName>
        <fullName evidence="2">VP1</fullName>
    </submittedName>
</protein>
<evidence type="ECO:0000313" key="3">
    <source>
        <dbReference type="Proteomes" id="UP001162110"/>
    </source>
</evidence>
<gene>
    <name evidence="2" type="primary">VP1</name>
</gene>
<dbReference type="SUPFAM" id="SSF88645">
    <property type="entry name" value="ssDNA viruses"/>
    <property type="match status" value="1"/>
</dbReference>
<evidence type="ECO:0000313" key="2">
    <source>
        <dbReference type="EMBL" id="QOR29558.1"/>
    </source>
</evidence>
<dbReference type="InterPro" id="IPR016184">
    <property type="entry name" value="Capsid/spike_ssDNA_virus"/>
</dbReference>
<feature type="region of interest" description="Disordered" evidence="1">
    <location>
        <begin position="101"/>
        <end position="158"/>
    </location>
</feature>
<accession>A0A7M1PVP4</accession>
<feature type="compositionally biased region" description="Polar residues" evidence="1">
    <location>
        <begin position="105"/>
        <end position="115"/>
    </location>
</feature>
<name>A0A7M1PVP4_9VIRU</name>
<keyword evidence="3" id="KW-1185">Reference proteome</keyword>